<organism evidence="1 2">
    <name type="scientific">Peronosclerospora sorghi</name>
    <dbReference type="NCBI Taxonomy" id="230839"/>
    <lineage>
        <taxon>Eukaryota</taxon>
        <taxon>Sar</taxon>
        <taxon>Stramenopiles</taxon>
        <taxon>Oomycota</taxon>
        <taxon>Peronosporomycetes</taxon>
        <taxon>Peronosporales</taxon>
        <taxon>Peronosporaceae</taxon>
        <taxon>Peronosclerospora</taxon>
    </lineage>
</organism>
<evidence type="ECO:0000313" key="2">
    <source>
        <dbReference type="Proteomes" id="UP001163321"/>
    </source>
</evidence>
<comment type="caution">
    <text evidence="1">The sequence shown here is derived from an EMBL/GenBank/DDBJ whole genome shotgun (WGS) entry which is preliminary data.</text>
</comment>
<keyword evidence="2" id="KW-1185">Reference proteome</keyword>
<proteinExistence type="predicted"/>
<dbReference type="EMBL" id="CM047591">
    <property type="protein sequence ID" value="KAI9919090.1"/>
    <property type="molecule type" value="Genomic_DNA"/>
</dbReference>
<accession>A0ACC0WJQ4</accession>
<name>A0ACC0WJQ4_9STRA</name>
<gene>
    <name evidence="1" type="ORF">PsorP6_012240</name>
</gene>
<dbReference type="Proteomes" id="UP001163321">
    <property type="component" value="Chromosome 12"/>
</dbReference>
<protein>
    <submittedName>
        <fullName evidence="1">Uncharacterized protein</fullName>
    </submittedName>
</protein>
<evidence type="ECO:0000313" key="1">
    <source>
        <dbReference type="EMBL" id="KAI9919090.1"/>
    </source>
</evidence>
<sequence>MDSTAFGRRNFPVQAVFYERVVEVESVSEFEFVDQPLIVLKRIAIVVGEDIEWIAIHPDNTLLQ</sequence>
<reference evidence="1 2" key="1">
    <citation type="journal article" date="2022" name="bioRxiv">
        <title>The genome of the oomycete Peronosclerospora sorghi, a cosmopolitan pathogen of maize and sorghum, is inflated with dispersed pseudogenes.</title>
        <authorList>
            <person name="Fletcher K."/>
            <person name="Martin F."/>
            <person name="Isakeit T."/>
            <person name="Cavanaugh K."/>
            <person name="Magill C."/>
            <person name="Michelmore R."/>
        </authorList>
    </citation>
    <scope>NUCLEOTIDE SEQUENCE [LARGE SCALE GENOMIC DNA]</scope>
    <source>
        <strain evidence="1">P6</strain>
    </source>
</reference>